<keyword evidence="3" id="KW-1185">Reference proteome</keyword>
<reference evidence="2 3" key="2">
    <citation type="submission" date="2019-11" db="EMBL/GenBank/DDBJ databases">
        <title>A de novo genome assembly of a pear dwarfing rootstock.</title>
        <authorList>
            <person name="Wang F."/>
            <person name="Wang J."/>
            <person name="Li S."/>
            <person name="Zhang Y."/>
            <person name="Fang M."/>
            <person name="Ma L."/>
            <person name="Zhao Y."/>
            <person name="Jiang S."/>
        </authorList>
    </citation>
    <scope>NUCLEOTIDE SEQUENCE [LARGE SCALE GENOMIC DNA]</scope>
    <source>
        <strain evidence="2">S2</strain>
        <tissue evidence="2">Leaf</tissue>
    </source>
</reference>
<accession>A0A5N5H1E3</accession>
<feature type="region of interest" description="Disordered" evidence="1">
    <location>
        <begin position="93"/>
        <end position="139"/>
    </location>
</feature>
<reference evidence="2 3" key="1">
    <citation type="submission" date="2019-09" db="EMBL/GenBank/DDBJ databases">
        <authorList>
            <person name="Ou C."/>
        </authorList>
    </citation>
    <scope>NUCLEOTIDE SEQUENCE [LARGE SCALE GENOMIC DNA]</scope>
    <source>
        <strain evidence="2">S2</strain>
        <tissue evidence="2">Leaf</tissue>
    </source>
</reference>
<dbReference type="Proteomes" id="UP000327157">
    <property type="component" value="Unassembled WGS sequence"/>
</dbReference>
<dbReference type="OrthoDB" id="1096772at2759"/>
<sequence>MLTTITKPIDDLLKLRDPCIKSLNGMAIRVLMEGDVRLPLKRVFIVNGDKELPTFLSYEGLFKVFGDEPNMLSEDFDDLNLLYATLIMTSSMGADDSERTISWASRKRRREHEGDSEDDSEGKGEVKGASAGNGMGANN</sequence>
<proteinExistence type="predicted"/>
<gene>
    <name evidence="2" type="ORF">D8674_037628</name>
</gene>
<organism evidence="2 3">
    <name type="scientific">Pyrus ussuriensis x Pyrus communis</name>
    <dbReference type="NCBI Taxonomy" id="2448454"/>
    <lineage>
        <taxon>Eukaryota</taxon>
        <taxon>Viridiplantae</taxon>
        <taxon>Streptophyta</taxon>
        <taxon>Embryophyta</taxon>
        <taxon>Tracheophyta</taxon>
        <taxon>Spermatophyta</taxon>
        <taxon>Magnoliopsida</taxon>
        <taxon>eudicotyledons</taxon>
        <taxon>Gunneridae</taxon>
        <taxon>Pentapetalae</taxon>
        <taxon>rosids</taxon>
        <taxon>fabids</taxon>
        <taxon>Rosales</taxon>
        <taxon>Rosaceae</taxon>
        <taxon>Amygdaloideae</taxon>
        <taxon>Maleae</taxon>
        <taxon>Pyrus</taxon>
    </lineage>
</organism>
<evidence type="ECO:0000256" key="1">
    <source>
        <dbReference type="SAM" id="MobiDB-lite"/>
    </source>
</evidence>
<dbReference type="AlphaFoldDB" id="A0A5N5H1E3"/>
<evidence type="ECO:0000313" key="3">
    <source>
        <dbReference type="Proteomes" id="UP000327157"/>
    </source>
</evidence>
<comment type="caution">
    <text evidence="2">The sequence shown here is derived from an EMBL/GenBank/DDBJ whole genome shotgun (WGS) entry which is preliminary data.</text>
</comment>
<name>A0A5N5H1E3_9ROSA</name>
<dbReference type="EMBL" id="SMOL01000322">
    <property type="protein sequence ID" value="KAB2620543.1"/>
    <property type="molecule type" value="Genomic_DNA"/>
</dbReference>
<protein>
    <submittedName>
        <fullName evidence="2">Uncharacterized protein</fullName>
    </submittedName>
</protein>
<evidence type="ECO:0000313" key="2">
    <source>
        <dbReference type="EMBL" id="KAB2620543.1"/>
    </source>
</evidence>